<evidence type="ECO:0000256" key="1">
    <source>
        <dbReference type="ARBA" id="ARBA00010515"/>
    </source>
</evidence>
<dbReference type="SUPFAM" id="SSF53474">
    <property type="entry name" value="alpha/beta-Hydrolases"/>
    <property type="match status" value="1"/>
</dbReference>
<evidence type="ECO:0000256" key="2">
    <source>
        <dbReference type="ARBA" id="ARBA00022801"/>
    </source>
</evidence>
<dbReference type="GeneID" id="41338815"/>
<evidence type="ECO:0000313" key="6">
    <source>
        <dbReference type="Proteomes" id="UP000008558"/>
    </source>
</evidence>
<feature type="active site" evidence="3">
    <location>
        <position position="159"/>
    </location>
</feature>
<evidence type="ECO:0000259" key="4">
    <source>
        <dbReference type="Pfam" id="PF07859"/>
    </source>
</evidence>
<sequence>MKSKDQAIDSELRLTGKFIRFFTPSFKVGTLKLAKKLMGALKGKAPAKLFYEEVHIPRLDGTLLRLTIYAPIKRKYNAPGLLYMHGGGYGLGIPEMNEKLFKLLIDETGCVIISPDYTLSVEKPYPAAIDDCYLALLWMKKNHLRYMINPNQLMIAGDSAGGGLTAALALLARDKNEVQIAFQMPLYPMIDDRMNTPSSIDNDDPVWNSKQNKLAWELYLGELFGKDEVPYYAAPARAQNLKNLPPTMTYVGSVEPFLDETRDFVTRLKLQGNDVNFKIFEGGYHAFDILSDKTQIGIAAKNYLLDNFKYAIKNHFKENKNI</sequence>
<dbReference type="eggNOG" id="COG0657">
    <property type="taxonomic scope" value="Bacteria"/>
</dbReference>
<accession>A9NFY1</accession>
<comment type="similarity">
    <text evidence="1">Belongs to the 'GDXG' lipolytic enzyme family.</text>
</comment>
<dbReference type="InterPro" id="IPR013094">
    <property type="entry name" value="AB_hydrolase_3"/>
</dbReference>
<dbReference type="PANTHER" id="PTHR48081:SF8">
    <property type="entry name" value="ALPHA_BETA HYDROLASE FOLD-3 DOMAIN-CONTAINING PROTEIN-RELATED"/>
    <property type="match status" value="1"/>
</dbReference>
<protein>
    <submittedName>
        <fullName evidence="5">Esterase/lipase</fullName>
        <ecNumber evidence="5">3.1.1.-</ecNumber>
    </submittedName>
</protein>
<dbReference type="HOGENOM" id="CLU_012494_6_1_14"/>
<dbReference type="RefSeq" id="WP_012242592.1">
    <property type="nucleotide sequence ID" value="NC_010163.1"/>
</dbReference>
<dbReference type="PROSITE" id="PS01174">
    <property type="entry name" value="LIPASE_GDXG_SER"/>
    <property type="match status" value="1"/>
</dbReference>
<evidence type="ECO:0000256" key="3">
    <source>
        <dbReference type="PROSITE-ProRule" id="PRU10038"/>
    </source>
</evidence>
<dbReference type="GO" id="GO:0016787">
    <property type="term" value="F:hydrolase activity"/>
    <property type="evidence" value="ECO:0007669"/>
    <property type="project" value="UniProtKB-KW"/>
</dbReference>
<dbReference type="EC" id="3.1.1.-" evidence="5"/>
<dbReference type="InterPro" id="IPR029058">
    <property type="entry name" value="AB_hydrolase_fold"/>
</dbReference>
<organism evidence="5 6">
    <name type="scientific">Acholeplasma laidlawii (strain PG-8A)</name>
    <dbReference type="NCBI Taxonomy" id="441768"/>
    <lineage>
        <taxon>Bacteria</taxon>
        <taxon>Bacillati</taxon>
        <taxon>Mycoplasmatota</taxon>
        <taxon>Mollicutes</taxon>
        <taxon>Acholeplasmatales</taxon>
        <taxon>Acholeplasmataceae</taxon>
        <taxon>Acholeplasma</taxon>
    </lineage>
</organism>
<dbReference type="Gene3D" id="3.40.50.1820">
    <property type="entry name" value="alpha/beta hydrolase"/>
    <property type="match status" value="1"/>
</dbReference>
<dbReference type="EMBL" id="CP000896">
    <property type="protein sequence ID" value="ABX81261.1"/>
    <property type="molecule type" value="Genomic_DNA"/>
</dbReference>
<keyword evidence="6" id="KW-1185">Reference proteome</keyword>
<dbReference type="PANTHER" id="PTHR48081">
    <property type="entry name" value="AB HYDROLASE SUPERFAMILY PROTEIN C4A8.06C"/>
    <property type="match status" value="1"/>
</dbReference>
<dbReference type="InterPro" id="IPR033140">
    <property type="entry name" value="Lipase_GDXG_put_SER_AS"/>
</dbReference>
<dbReference type="Proteomes" id="UP000008558">
    <property type="component" value="Chromosome"/>
</dbReference>
<dbReference type="STRING" id="441768.ACL_0645"/>
<dbReference type="AlphaFoldDB" id="A9NFY1"/>
<gene>
    <name evidence="5" type="primary">aes</name>
    <name evidence="5" type="ordered locus">ACL_0645</name>
</gene>
<name>A9NFY1_ACHLI</name>
<dbReference type="KEGG" id="acl:ACL_0645"/>
<feature type="domain" description="Alpha/beta hydrolase fold-3" evidence="4">
    <location>
        <begin position="81"/>
        <end position="287"/>
    </location>
</feature>
<keyword evidence="2 5" id="KW-0378">Hydrolase</keyword>
<reference evidence="5 6" key="1">
    <citation type="journal article" date="2011" name="J. Bacteriol.">
        <title>Complete genome and proteome of Acholeplasma laidlawii.</title>
        <authorList>
            <person name="Lazarev V.N."/>
            <person name="Levitskii S.A."/>
            <person name="Basovskii Y.I."/>
            <person name="Chukin M.M."/>
            <person name="Akopian T.A."/>
            <person name="Vereshchagin V.V."/>
            <person name="Kostrjukova E.S."/>
            <person name="Kovaleva G.Y."/>
            <person name="Kazanov M.D."/>
            <person name="Malko D.B."/>
            <person name="Vitreschak A.G."/>
            <person name="Sernova N.V."/>
            <person name="Gelfand M.S."/>
            <person name="Demina I.A."/>
            <person name="Serebryakova M.V."/>
            <person name="Galyamina M.A."/>
            <person name="Vtyurin N.N."/>
            <person name="Rogov S.I."/>
            <person name="Alexeev D.G."/>
            <person name="Ladygina V.G."/>
            <person name="Govorun V.M."/>
        </authorList>
    </citation>
    <scope>NUCLEOTIDE SEQUENCE [LARGE SCALE GENOMIC DNA]</scope>
    <source>
        <strain evidence="5 6">PG-8A</strain>
    </source>
</reference>
<proteinExistence type="inferred from homology"/>
<evidence type="ECO:0000313" key="5">
    <source>
        <dbReference type="EMBL" id="ABX81261.1"/>
    </source>
</evidence>
<dbReference type="InterPro" id="IPR050300">
    <property type="entry name" value="GDXG_lipolytic_enzyme"/>
</dbReference>
<dbReference type="Pfam" id="PF07859">
    <property type="entry name" value="Abhydrolase_3"/>
    <property type="match status" value="1"/>
</dbReference>